<dbReference type="GO" id="GO:0052851">
    <property type="term" value="F:ferric-chelate reductase (NADPH) activity"/>
    <property type="evidence" value="ECO:0007669"/>
    <property type="project" value="UniProtKB-EC"/>
</dbReference>
<dbReference type="GO" id="GO:0005886">
    <property type="term" value="C:plasma membrane"/>
    <property type="evidence" value="ECO:0007669"/>
    <property type="project" value="UniProtKB-SubCell"/>
</dbReference>
<dbReference type="GO" id="GO:0006826">
    <property type="term" value="P:iron ion transport"/>
    <property type="evidence" value="ECO:0007669"/>
    <property type="project" value="TreeGrafter"/>
</dbReference>
<feature type="domain" description="FAD-binding FR-type" evidence="6">
    <location>
        <begin position="1"/>
        <end position="96"/>
    </location>
</feature>
<comment type="caution">
    <text evidence="7">The sequence shown here is derived from an EMBL/GenBank/DDBJ whole genome shotgun (WGS) entry which is preliminary data.</text>
</comment>
<protein>
    <recommendedName>
        <fullName evidence="2">ferric-chelate reductase (NADPH)</fullName>
        <ecNumber evidence="2">1.16.1.9</ecNumber>
    </recommendedName>
</protein>
<evidence type="ECO:0000259" key="6">
    <source>
        <dbReference type="PROSITE" id="PS51384"/>
    </source>
</evidence>
<dbReference type="PANTHER" id="PTHR32361:SF26">
    <property type="entry name" value="FAD-BINDING 8 DOMAIN-CONTAINING PROTEIN-RELATED"/>
    <property type="match status" value="1"/>
</dbReference>
<evidence type="ECO:0000256" key="1">
    <source>
        <dbReference type="ARBA" id="ARBA00004651"/>
    </source>
</evidence>
<keyword evidence="8" id="KW-1185">Reference proteome</keyword>
<dbReference type="InterPro" id="IPR013112">
    <property type="entry name" value="FAD-bd_8"/>
</dbReference>
<name>A0A1V6SJU7_9EURO</name>
<dbReference type="CDD" id="cd06186">
    <property type="entry name" value="NOX_Duox_like_FAD_NADP"/>
    <property type="match status" value="1"/>
</dbReference>
<keyword evidence="4" id="KW-1003">Cell membrane</keyword>
<dbReference type="GO" id="GO:0006879">
    <property type="term" value="P:intracellular iron ion homeostasis"/>
    <property type="evidence" value="ECO:0007669"/>
    <property type="project" value="TreeGrafter"/>
</dbReference>
<accession>A0A1V6SJU7</accession>
<evidence type="ECO:0000256" key="2">
    <source>
        <dbReference type="ARBA" id="ARBA00012668"/>
    </source>
</evidence>
<evidence type="ECO:0000313" key="8">
    <source>
        <dbReference type="Proteomes" id="UP000191285"/>
    </source>
</evidence>
<evidence type="ECO:0000313" key="7">
    <source>
        <dbReference type="EMBL" id="OQE13974.1"/>
    </source>
</evidence>
<organism evidence="7 8">
    <name type="scientific">Penicillium steckii</name>
    <dbReference type="NCBI Taxonomy" id="303698"/>
    <lineage>
        <taxon>Eukaryota</taxon>
        <taxon>Fungi</taxon>
        <taxon>Dikarya</taxon>
        <taxon>Ascomycota</taxon>
        <taxon>Pezizomycotina</taxon>
        <taxon>Eurotiomycetes</taxon>
        <taxon>Eurotiomycetidae</taxon>
        <taxon>Eurotiales</taxon>
        <taxon>Aspergillaceae</taxon>
        <taxon>Penicillium</taxon>
    </lineage>
</organism>
<dbReference type="PROSITE" id="PS51384">
    <property type="entry name" value="FAD_FR"/>
    <property type="match status" value="1"/>
</dbReference>
<dbReference type="InterPro" id="IPR017938">
    <property type="entry name" value="Riboflavin_synthase-like_b-brl"/>
</dbReference>
<dbReference type="GO" id="GO:0015677">
    <property type="term" value="P:copper ion import"/>
    <property type="evidence" value="ECO:0007669"/>
    <property type="project" value="TreeGrafter"/>
</dbReference>
<reference evidence="8" key="1">
    <citation type="journal article" date="2017" name="Nat. Microbiol.">
        <title>Global analysis of biosynthetic gene clusters reveals vast potential of secondary metabolite production in Penicillium species.</title>
        <authorList>
            <person name="Nielsen J.C."/>
            <person name="Grijseels S."/>
            <person name="Prigent S."/>
            <person name="Ji B."/>
            <person name="Dainat J."/>
            <person name="Nielsen K.F."/>
            <person name="Frisvad J.C."/>
            <person name="Workman M."/>
            <person name="Nielsen J."/>
        </authorList>
    </citation>
    <scope>NUCLEOTIDE SEQUENCE [LARGE SCALE GENOMIC DNA]</scope>
    <source>
        <strain evidence="8">IBT 24891</strain>
    </source>
</reference>
<keyword evidence="4" id="KW-0472">Membrane</keyword>
<proteinExistence type="predicted"/>
<dbReference type="STRING" id="303698.A0A1V6SJU7"/>
<comment type="catalytic activity">
    <reaction evidence="5">
        <text>2 a Fe(II)-siderophore + NADP(+) + H(+) = 2 a Fe(III)-siderophore + NADPH</text>
        <dbReference type="Rhea" id="RHEA:28795"/>
        <dbReference type="Rhea" id="RHEA-COMP:11342"/>
        <dbReference type="Rhea" id="RHEA-COMP:11344"/>
        <dbReference type="ChEBI" id="CHEBI:15378"/>
        <dbReference type="ChEBI" id="CHEBI:29033"/>
        <dbReference type="ChEBI" id="CHEBI:29034"/>
        <dbReference type="ChEBI" id="CHEBI:57783"/>
        <dbReference type="ChEBI" id="CHEBI:58349"/>
        <dbReference type="EC" id="1.16.1.9"/>
    </reaction>
</comment>
<sequence>MGQEGKPLKIRIVLPGPLRVKAGQYVNLWLPTVSIMSWTQTHPFMVTSWSPEKQDVLELFVESRRGITKTLHARACFDGSSYSAFVSGPYGASKSMNDFECVLAIATDFGISGIISYLKKLIYGYNTSTSYVRRVHFVWQVQSLGEKFSFSNLDFINYVEIARASESLLNDLLADDLPENGYMLEISFYIKFNSPKEAFGIRAPIYNGEPEYEAIVSEESTGVKIPRVTNTKEEQGKTLVLVSARSGVRDRLRSAVNIQSNRKVCLYETDFQPD</sequence>
<dbReference type="AlphaFoldDB" id="A0A1V6SJU7"/>
<dbReference type="InterPro" id="IPR017927">
    <property type="entry name" value="FAD-bd_FR_type"/>
</dbReference>
<dbReference type="SUPFAM" id="SSF63380">
    <property type="entry name" value="Riboflavin synthase domain-like"/>
    <property type="match status" value="1"/>
</dbReference>
<dbReference type="OrthoDB" id="4494341at2759"/>
<dbReference type="EC" id="1.16.1.9" evidence="2"/>
<dbReference type="InterPro" id="IPR051410">
    <property type="entry name" value="Ferric/Cupric_Reductase"/>
</dbReference>
<evidence type="ECO:0000256" key="5">
    <source>
        <dbReference type="ARBA" id="ARBA00048483"/>
    </source>
</evidence>
<dbReference type="Gene3D" id="3.40.50.80">
    <property type="entry name" value="Nucleotide-binding domain of ferredoxin-NADP reductase (FNR) module"/>
    <property type="match status" value="1"/>
</dbReference>
<evidence type="ECO:0000256" key="3">
    <source>
        <dbReference type="ARBA" id="ARBA00022448"/>
    </source>
</evidence>
<comment type="subcellular location">
    <subcellularLocation>
        <location evidence="1">Cell membrane</location>
        <topology evidence="1">Multi-pass membrane protein</topology>
    </subcellularLocation>
</comment>
<dbReference type="Pfam" id="PF08022">
    <property type="entry name" value="FAD_binding_8"/>
    <property type="match status" value="1"/>
</dbReference>
<dbReference type="PANTHER" id="PTHR32361">
    <property type="entry name" value="FERRIC/CUPRIC REDUCTASE TRANSMEMBRANE COMPONENT"/>
    <property type="match status" value="1"/>
</dbReference>
<dbReference type="EMBL" id="MLKD01000040">
    <property type="protein sequence ID" value="OQE13974.1"/>
    <property type="molecule type" value="Genomic_DNA"/>
</dbReference>
<gene>
    <name evidence="7" type="ORF">PENSTE_c040G06877</name>
</gene>
<keyword evidence="3" id="KW-0813">Transport</keyword>
<dbReference type="InterPro" id="IPR039261">
    <property type="entry name" value="FNR_nucleotide-bd"/>
</dbReference>
<evidence type="ECO:0000256" key="4">
    <source>
        <dbReference type="ARBA" id="ARBA00022475"/>
    </source>
</evidence>
<dbReference type="Proteomes" id="UP000191285">
    <property type="component" value="Unassembled WGS sequence"/>
</dbReference>